<dbReference type="AlphaFoldDB" id="A0AA35RFW7"/>
<dbReference type="SUPFAM" id="SSF55895">
    <property type="entry name" value="Ribonuclease Rh-like"/>
    <property type="match status" value="2"/>
</dbReference>
<organism evidence="3 4">
    <name type="scientific">Geodia barretti</name>
    <name type="common">Barrett's horny sponge</name>
    <dbReference type="NCBI Taxonomy" id="519541"/>
    <lineage>
        <taxon>Eukaryota</taxon>
        <taxon>Metazoa</taxon>
        <taxon>Porifera</taxon>
        <taxon>Demospongiae</taxon>
        <taxon>Heteroscleromorpha</taxon>
        <taxon>Tetractinellida</taxon>
        <taxon>Astrophorina</taxon>
        <taxon>Geodiidae</taxon>
        <taxon>Geodia</taxon>
    </lineage>
</organism>
<dbReference type="EMBL" id="CASHTH010000955">
    <property type="protein sequence ID" value="CAI8009392.1"/>
    <property type="molecule type" value="Genomic_DNA"/>
</dbReference>
<gene>
    <name evidence="3" type="ORF">GBAR_LOCUS6314</name>
</gene>
<sequence length="413" mass="47951">MRIVSREQIVDREHCARSVMLAVAFLVLIVGLSTHAQQKQSVASQEFDFFVFVELSPGADGLLIDGKNCMNCTASGSLNLTIHGLWPTRNGCSHYLQYCNSSYEFNLEEIKSLTTQLEKFWPSLHKYANCTSHEHLSGSEYFWCHEWEAHGTCACEVKHIQGEFDFFQTVLELFEHQMNYDQYVLAKHGIVPSTTHPYRVEKFVDAFVAEWNVKPVLKCRRMGDGDRQVLDSIRTCLSKDFYTQTYCNSSYEFNLEEIKSLTTQLEKFWPSLHKYANCTSHEHLSGSEYFWCHEWEAHGTCACEVKHIQGEFDFFQTVLELFEHQMNYDQYVLAKHGIVPSTTHPYRVEKFVDAFVAEWNVKPVLKCRRMGDGDRQVLDSIRTCLSKDFTHRQCTDCILDESTCDNGFYYYPA</sequence>
<accession>A0AA35RFW7</accession>
<dbReference type="PANTHER" id="PTHR11240:SF22">
    <property type="entry name" value="RIBONUCLEASE T2"/>
    <property type="match status" value="1"/>
</dbReference>
<dbReference type="InterPro" id="IPR001568">
    <property type="entry name" value="RNase_T2-like"/>
</dbReference>
<proteinExistence type="inferred from homology"/>
<dbReference type="Pfam" id="PF00445">
    <property type="entry name" value="Ribonuclease_T2"/>
    <property type="match status" value="2"/>
</dbReference>
<dbReference type="Proteomes" id="UP001174909">
    <property type="component" value="Unassembled WGS sequence"/>
</dbReference>
<dbReference type="InterPro" id="IPR018188">
    <property type="entry name" value="RNase_T2_His_AS_1"/>
</dbReference>
<evidence type="ECO:0000313" key="3">
    <source>
        <dbReference type="EMBL" id="CAI8009392.1"/>
    </source>
</evidence>
<dbReference type="Gene3D" id="3.90.730.10">
    <property type="entry name" value="Ribonuclease T2-like"/>
    <property type="match status" value="2"/>
</dbReference>
<dbReference type="GO" id="GO:0006401">
    <property type="term" value="P:RNA catabolic process"/>
    <property type="evidence" value="ECO:0007669"/>
    <property type="project" value="UniProtKB-ARBA"/>
</dbReference>
<evidence type="ECO:0000256" key="2">
    <source>
        <dbReference type="RuleBase" id="RU004328"/>
    </source>
</evidence>
<evidence type="ECO:0000256" key="1">
    <source>
        <dbReference type="ARBA" id="ARBA00007469"/>
    </source>
</evidence>
<evidence type="ECO:0000313" key="4">
    <source>
        <dbReference type="Proteomes" id="UP001174909"/>
    </source>
</evidence>
<comment type="caution">
    <text evidence="3">The sequence shown here is derived from an EMBL/GenBank/DDBJ whole genome shotgun (WGS) entry which is preliminary data.</text>
</comment>
<dbReference type="GO" id="GO:0003723">
    <property type="term" value="F:RNA binding"/>
    <property type="evidence" value="ECO:0007669"/>
    <property type="project" value="InterPro"/>
</dbReference>
<keyword evidence="4" id="KW-1185">Reference proteome</keyword>
<dbReference type="PANTHER" id="PTHR11240">
    <property type="entry name" value="RIBONUCLEASE T2"/>
    <property type="match status" value="1"/>
</dbReference>
<dbReference type="GO" id="GO:0033897">
    <property type="term" value="F:ribonuclease T2 activity"/>
    <property type="evidence" value="ECO:0007669"/>
    <property type="project" value="InterPro"/>
</dbReference>
<dbReference type="PROSITE" id="PS00530">
    <property type="entry name" value="RNASE_T2_1"/>
    <property type="match status" value="1"/>
</dbReference>
<name>A0AA35RFW7_GEOBA</name>
<reference evidence="3" key="1">
    <citation type="submission" date="2023-03" db="EMBL/GenBank/DDBJ databases">
        <authorList>
            <person name="Steffen K."/>
            <person name="Cardenas P."/>
        </authorList>
    </citation>
    <scope>NUCLEOTIDE SEQUENCE</scope>
</reference>
<comment type="similarity">
    <text evidence="1 2">Belongs to the RNase T2 family.</text>
</comment>
<protein>
    <submittedName>
        <fullName evidence="3">Ribonuclease T2</fullName>
    </submittedName>
</protein>
<dbReference type="InterPro" id="IPR036430">
    <property type="entry name" value="RNase_T2-like_sf"/>
</dbReference>